<protein>
    <submittedName>
        <fullName evidence="2">Uncharacterized protein</fullName>
    </submittedName>
</protein>
<reference evidence="2 3" key="1">
    <citation type="journal article" date="2015" name="Genome Biol. Evol.">
        <title>Comparative Genomics of a Bacterivorous Green Alga Reveals Evolutionary Causalities and Consequences of Phago-Mixotrophic Mode of Nutrition.</title>
        <authorList>
            <person name="Burns J.A."/>
            <person name="Paasch A."/>
            <person name="Narechania A."/>
            <person name="Kim E."/>
        </authorList>
    </citation>
    <scope>NUCLEOTIDE SEQUENCE [LARGE SCALE GENOMIC DNA]</scope>
    <source>
        <strain evidence="2 3">PLY_AMNH</strain>
    </source>
</reference>
<dbReference type="AlphaFoldDB" id="A0AAE0CIQ5"/>
<accession>A0AAE0CIQ5</accession>
<gene>
    <name evidence="2" type="ORF">CYMTET_36111</name>
</gene>
<evidence type="ECO:0000313" key="2">
    <source>
        <dbReference type="EMBL" id="KAK3254682.1"/>
    </source>
</evidence>
<feature type="non-terminal residue" evidence="2">
    <location>
        <position position="1"/>
    </location>
</feature>
<keyword evidence="3" id="KW-1185">Reference proteome</keyword>
<dbReference type="InterPro" id="IPR032675">
    <property type="entry name" value="LRR_dom_sf"/>
</dbReference>
<proteinExistence type="predicted"/>
<comment type="caution">
    <text evidence="2">The sequence shown here is derived from an EMBL/GenBank/DDBJ whole genome shotgun (WGS) entry which is preliminary data.</text>
</comment>
<dbReference type="Gene3D" id="3.80.10.10">
    <property type="entry name" value="Ribonuclease Inhibitor"/>
    <property type="match status" value="1"/>
</dbReference>
<evidence type="ECO:0000256" key="1">
    <source>
        <dbReference type="ARBA" id="ARBA00004430"/>
    </source>
</evidence>
<dbReference type="Proteomes" id="UP001190700">
    <property type="component" value="Unassembled WGS sequence"/>
</dbReference>
<organism evidence="2 3">
    <name type="scientific">Cymbomonas tetramitiformis</name>
    <dbReference type="NCBI Taxonomy" id="36881"/>
    <lineage>
        <taxon>Eukaryota</taxon>
        <taxon>Viridiplantae</taxon>
        <taxon>Chlorophyta</taxon>
        <taxon>Pyramimonadophyceae</taxon>
        <taxon>Pyramimonadales</taxon>
        <taxon>Pyramimonadaceae</taxon>
        <taxon>Cymbomonas</taxon>
    </lineage>
</organism>
<comment type="subcellular location">
    <subcellularLocation>
        <location evidence="1">Cytoplasm</location>
        <location evidence="1">Cytoskeleton</location>
        <location evidence="1">Cilium axoneme</location>
    </subcellularLocation>
</comment>
<sequence length="72" mass="7872">LFYDNNLDGTLPTELGELTGMMYLWLNNNNLEGTLPTQLGALTQLTNMYAPTKGGAQWGRLQVVAMEGGKKP</sequence>
<dbReference type="EMBL" id="LGRX02023278">
    <property type="protein sequence ID" value="KAK3254682.1"/>
    <property type="molecule type" value="Genomic_DNA"/>
</dbReference>
<evidence type="ECO:0000313" key="3">
    <source>
        <dbReference type="Proteomes" id="UP001190700"/>
    </source>
</evidence>
<name>A0AAE0CIQ5_9CHLO</name>
<dbReference type="Pfam" id="PF00560">
    <property type="entry name" value="LRR_1"/>
    <property type="match status" value="1"/>
</dbReference>
<dbReference type="InterPro" id="IPR001611">
    <property type="entry name" value="Leu-rich_rpt"/>
</dbReference>
<dbReference type="GO" id="GO:0005930">
    <property type="term" value="C:axoneme"/>
    <property type="evidence" value="ECO:0007669"/>
    <property type="project" value="UniProtKB-SubCell"/>
</dbReference>
<dbReference type="SUPFAM" id="SSF52058">
    <property type="entry name" value="L domain-like"/>
    <property type="match status" value="1"/>
</dbReference>